<dbReference type="EMBL" id="JADLQN010000001">
    <property type="protein sequence ID" value="MBF6352981.1"/>
    <property type="molecule type" value="Genomic_DNA"/>
</dbReference>
<evidence type="ECO:0000259" key="13">
    <source>
        <dbReference type="Pfam" id="PF06974"/>
    </source>
</evidence>
<comment type="similarity">
    <text evidence="3 11">Belongs to the long-chain O-acyltransferase family.</text>
</comment>
<evidence type="ECO:0000256" key="10">
    <source>
        <dbReference type="ARBA" id="ARBA00048109"/>
    </source>
</evidence>
<evidence type="ECO:0000256" key="8">
    <source>
        <dbReference type="ARBA" id="ARBA00023098"/>
    </source>
</evidence>
<dbReference type="InterPro" id="IPR023213">
    <property type="entry name" value="CAT-like_dom_sf"/>
</dbReference>
<feature type="domain" description="O-acyltransferase WSD1-like N-terminal" evidence="12">
    <location>
        <begin position="4"/>
        <end position="250"/>
    </location>
</feature>
<evidence type="ECO:0000313" key="14">
    <source>
        <dbReference type="EMBL" id="MBF6352981.1"/>
    </source>
</evidence>
<keyword evidence="9 11" id="KW-0012">Acyltransferase</keyword>
<comment type="pathway">
    <text evidence="1 11">Glycerolipid metabolism; triacylglycerol biosynthesis.</text>
</comment>
<dbReference type="NCBIfam" id="TIGR02946">
    <property type="entry name" value="acyl_WS_DGAT"/>
    <property type="match status" value="1"/>
</dbReference>
<accession>A0ABS0D3B0</accession>
<gene>
    <name evidence="14" type="ORF">IU449_00195</name>
</gene>
<dbReference type="PANTHER" id="PTHR31650">
    <property type="entry name" value="O-ACYLTRANSFERASE (WSD1-LIKE) FAMILY PROTEIN"/>
    <property type="match status" value="1"/>
</dbReference>
<dbReference type="Proteomes" id="UP000707731">
    <property type="component" value="Unassembled WGS sequence"/>
</dbReference>
<protein>
    <recommendedName>
        <fullName evidence="4 11">Diacylglycerol O-acyltransferase</fullName>
        <ecNumber evidence="4 11">2.3.1.20</ecNumber>
    </recommendedName>
</protein>
<dbReference type="InterPro" id="IPR004255">
    <property type="entry name" value="O-acyltransferase_WSD1_N"/>
</dbReference>
<dbReference type="EC" id="2.3.1.20" evidence="4 11"/>
<evidence type="ECO:0000313" key="15">
    <source>
        <dbReference type="Proteomes" id="UP000707731"/>
    </source>
</evidence>
<dbReference type="Pfam" id="PF06974">
    <property type="entry name" value="WS_DGAT_C"/>
    <property type="match status" value="1"/>
</dbReference>
<reference evidence="14 15" key="1">
    <citation type="submission" date="2020-10" db="EMBL/GenBank/DDBJ databases">
        <title>Identification of Nocardia species via Next-generation sequencing and recognition of intraspecies genetic diversity.</title>
        <authorList>
            <person name="Li P."/>
            <person name="Li P."/>
            <person name="Lu B."/>
        </authorList>
    </citation>
    <scope>NUCLEOTIDE SEQUENCE [LARGE SCALE GENOMIC DNA]</scope>
    <source>
        <strain evidence="14 15">BJ06-0143</strain>
    </source>
</reference>
<evidence type="ECO:0000256" key="1">
    <source>
        <dbReference type="ARBA" id="ARBA00004771"/>
    </source>
</evidence>
<evidence type="ECO:0000256" key="7">
    <source>
        <dbReference type="ARBA" id="ARBA00022798"/>
    </source>
</evidence>
<evidence type="ECO:0000256" key="6">
    <source>
        <dbReference type="ARBA" id="ARBA00022679"/>
    </source>
</evidence>
<keyword evidence="8 11" id="KW-0443">Lipid metabolism</keyword>
<sequence length="470" mass="51350">MTKLTALDAGFMEMEDTDRRVGLGIGVVAIVGGAPPTREEFRVAVDRGLERHRRLRQRVRRAPFDVTAPEWEEDPNFDLAHHIRWTALAEPGDETGLRELVASELSERLDRDHPLWKVVVVEHLADDCWAMIVKAHHSMIDGISGVTLFESFCDPETEPGVVRAGVAGRGHTGLFELAGRAVRLPYTMPRLAVGTVRALAPVLLAAVAPAAESSLNGPIGQQRRYVVARASLPEVREIGAAFGVTVNDVAVAAIAAAYRRLLLGRGEQPTPGKMRIAVPVSMRTTTEAKDVLDNRVAAMIAELPIDIDEPVERLIAVHERIARHRSRGEPEAEKSLLSLATRVPSALRKTVFRIAAWFPQRGVSALATNIPGPKHRLTLGGREVLEIWPCIPIAMRVRTTVAILSYVDQLTFGITGDYDTTPDIEVLASGVATEIAVLLAHARGQPAQRRLQLIRGRNGGSRPPRPRSAR</sequence>
<keyword evidence="15" id="KW-1185">Reference proteome</keyword>
<comment type="caution">
    <text evidence="14">The sequence shown here is derived from an EMBL/GenBank/DDBJ whole genome shotgun (WGS) entry which is preliminary data.</text>
</comment>
<evidence type="ECO:0000256" key="3">
    <source>
        <dbReference type="ARBA" id="ARBA00009587"/>
    </source>
</evidence>
<dbReference type="RefSeq" id="WP_194999954.1">
    <property type="nucleotide sequence ID" value="NZ_JADLQN010000001.1"/>
</dbReference>
<keyword evidence="7 11" id="KW-0319">Glycerol metabolism</keyword>
<evidence type="ECO:0000256" key="5">
    <source>
        <dbReference type="ARBA" id="ARBA00022516"/>
    </source>
</evidence>
<evidence type="ECO:0000256" key="2">
    <source>
        <dbReference type="ARBA" id="ARBA00005189"/>
    </source>
</evidence>
<feature type="domain" description="O-acyltransferase WSD1 C-terminal" evidence="13">
    <location>
        <begin position="294"/>
        <end position="436"/>
    </location>
</feature>
<name>A0ABS0D3B0_9NOCA</name>
<comment type="pathway">
    <text evidence="2">Lipid metabolism.</text>
</comment>
<dbReference type="InterPro" id="IPR014292">
    <property type="entry name" value="Acyl_transf_WS/DGAT"/>
</dbReference>
<organism evidence="14 15">
    <name type="scientific">Nocardia higoensis</name>
    <dbReference type="NCBI Taxonomy" id="228599"/>
    <lineage>
        <taxon>Bacteria</taxon>
        <taxon>Bacillati</taxon>
        <taxon>Actinomycetota</taxon>
        <taxon>Actinomycetes</taxon>
        <taxon>Mycobacteriales</taxon>
        <taxon>Nocardiaceae</taxon>
        <taxon>Nocardia</taxon>
    </lineage>
</organism>
<evidence type="ECO:0000259" key="12">
    <source>
        <dbReference type="Pfam" id="PF03007"/>
    </source>
</evidence>
<dbReference type="InterPro" id="IPR045034">
    <property type="entry name" value="O-acyltransferase_WSD1-like"/>
</dbReference>
<dbReference type="Pfam" id="PF03007">
    <property type="entry name" value="WS_DGAT_cat"/>
    <property type="match status" value="1"/>
</dbReference>
<dbReference type="Gene3D" id="3.30.559.10">
    <property type="entry name" value="Chloramphenicol acetyltransferase-like domain"/>
    <property type="match status" value="1"/>
</dbReference>
<keyword evidence="5 11" id="KW-0444">Lipid biosynthesis</keyword>
<keyword evidence="6 11" id="KW-0808">Transferase</keyword>
<proteinExistence type="inferred from homology"/>
<dbReference type="PANTHER" id="PTHR31650:SF1">
    <property type="entry name" value="WAX ESTER SYNTHASE_DIACYLGLYCEROL ACYLTRANSFERASE 4-RELATED"/>
    <property type="match status" value="1"/>
</dbReference>
<evidence type="ECO:0000256" key="11">
    <source>
        <dbReference type="RuleBase" id="RU361241"/>
    </source>
</evidence>
<comment type="catalytic activity">
    <reaction evidence="10 11">
        <text>an acyl-CoA + a 1,2-diacyl-sn-glycerol = a triacyl-sn-glycerol + CoA</text>
        <dbReference type="Rhea" id="RHEA:10868"/>
        <dbReference type="ChEBI" id="CHEBI:17815"/>
        <dbReference type="ChEBI" id="CHEBI:57287"/>
        <dbReference type="ChEBI" id="CHEBI:58342"/>
        <dbReference type="ChEBI" id="CHEBI:64615"/>
        <dbReference type="EC" id="2.3.1.20"/>
    </reaction>
</comment>
<dbReference type="InterPro" id="IPR009721">
    <property type="entry name" value="O-acyltransferase_WSD1_C"/>
</dbReference>
<dbReference type="SUPFAM" id="SSF52777">
    <property type="entry name" value="CoA-dependent acyltransferases"/>
    <property type="match status" value="1"/>
</dbReference>
<evidence type="ECO:0000256" key="4">
    <source>
        <dbReference type="ARBA" id="ARBA00013244"/>
    </source>
</evidence>
<evidence type="ECO:0000256" key="9">
    <source>
        <dbReference type="ARBA" id="ARBA00023315"/>
    </source>
</evidence>